<dbReference type="KEGG" id="acan:ACA1_276900"/>
<dbReference type="SMART" id="SM00256">
    <property type="entry name" value="FBOX"/>
    <property type="match status" value="1"/>
</dbReference>
<feature type="repeat" description="WD" evidence="3">
    <location>
        <begin position="323"/>
        <end position="362"/>
    </location>
</feature>
<dbReference type="PROSITE" id="PS50181">
    <property type="entry name" value="FBOX"/>
    <property type="match status" value="1"/>
</dbReference>
<dbReference type="InterPro" id="IPR042627">
    <property type="entry name" value="FBXW2"/>
</dbReference>
<dbReference type="AlphaFoldDB" id="L8GS70"/>
<dbReference type="InterPro" id="IPR001680">
    <property type="entry name" value="WD40_rpt"/>
</dbReference>
<accession>L8GS70</accession>
<dbReference type="Proteomes" id="UP000011083">
    <property type="component" value="Unassembled WGS sequence"/>
</dbReference>
<keyword evidence="1 3" id="KW-0853">WD repeat</keyword>
<feature type="compositionally biased region" description="Polar residues" evidence="4">
    <location>
        <begin position="1"/>
        <end position="18"/>
    </location>
</feature>
<dbReference type="PROSITE" id="PS50294">
    <property type="entry name" value="WD_REPEATS_REGION"/>
    <property type="match status" value="4"/>
</dbReference>
<dbReference type="InterPro" id="IPR020472">
    <property type="entry name" value="WD40_PAC1"/>
</dbReference>
<dbReference type="SUPFAM" id="SSF81383">
    <property type="entry name" value="F-box domain"/>
    <property type="match status" value="1"/>
</dbReference>
<organism evidence="6 7">
    <name type="scientific">Acanthamoeba castellanii (strain ATCC 30010 / Neff)</name>
    <dbReference type="NCBI Taxonomy" id="1257118"/>
    <lineage>
        <taxon>Eukaryota</taxon>
        <taxon>Amoebozoa</taxon>
        <taxon>Discosea</taxon>
        <taxon>Longamoebia</taxon>
        <taxon>Centramoebida</taxon>
        <taxon>Acanthamoebidae</taxon>
        <taxon>Acanthamoeba</taxon>
    </lineage>
</organism>
<keyword evidence="7" id="KW-1185">Reference proteome</keyword>
<dbReference type="PANTHER" id="PTHR44436">
    <property type="entry name" value="F-BOX/WD REPEAT-CONTAINING PROTEIN 2"/>
    <property type="match status" value="1"/>
</dbReference>
<feature type="repeat" description="WD" evidence="3">
    <location>
        <begin position="473"/>
        <end position="512"/>
    </location>
</feature>
<dbReference type="PRINTS" id="PR00320">
    <property type="entry name" value="GPROTEINBRPT"/>
</dbReference>
<dbReference type="PROSITE" id="PS50082">
    <property type="entry name" value="WD_REPEATS_2"/>
    <property type="match status" value="6"/>
</dbReference>
<dbReference type="Gene3D" id="1.20.1280.50">
    <property type="match status" value="1"/>
</dbReference>
<feature type="repeat" description="WD" evidence="3">
    <location>
        <begin position="406"/>
        <end position="432"/>
    </location>
</feature>
<dbReference type="OrthoDB" id="19711at2759"/>
<feature type="compositionally biased region" description="Low complexity" evidence="4">
    <location>
        <begin position="197"/>
        <end position="223"/>
    </location>
</feature>
<dbReference type="SMART" id="SM00320">
    <property type="entry name" value="WD40"/>
    <property type="match status" value="7"/>
</dbReference>
<dbReference type="VEuPathDB" id="AmoebaDB:ACA1_276900"/>
<evidence type="ECO:0000256" key="4">
    <source>
        <dbReference type="SAM" id="MobiDB-lite"/>
    </source>
</evidence>
<dbReference type="InterPro" id="IPR036047">
    <property type="entry name" value="F-box-like_dom_sf"/>
</dbReference>
<evidence type="ECO:0000313" key="6">
    <source>
        <dbReference type="EMBL" id="ELR15453.1"/>
    </source>
</evidence>
<reference evidence="6 7" key="1">
    <citation type="journal article" date="2013" name="Genome Biol.">
        <title>Genome of Acanthamoeba castellanii highlights extensive lateral gene transfer and early evolution of tyrosine kinase signaling.</title>
        <authorList>
            <person name="Clarke M."/>
            <person name="Lohan A.J."/>
            <person name="Liu B."/>
            <person name="Lagkouvardos I."/>
            <person name="Roy S."/>
            <person name="Zafar N."/>
            <person name="Bertelli C."/>
            <person name="Schilde C."/>
            <person name="Kianianmomeni A."/>
            <person name="Burglin T.R."/>
            <person name="Frech C."/>
            <person name="Turcotte B."/>
            <person name="Kopec K.O."/>
            <person name="Synnott J.M."/>
            <person name="Choo C."/>
            <person name="Paponov I."/>
            <person name="Finkler A."/>
            <person name="Soon Heng Tan C."/>
            <person name="Hutchins A.P."/>
            <person name="Weinmeier T."/>
            <person name="Rattei T."/>
            <person name="Chu J.S."/>
            <person name="Gimenez G."/>
            <person name="Irimia M."/>
            <person name="Rigden D.J."/>
            <person name="Fitzpatrick D.A."/>
            <person name="Lorenzo-Morales J."/>
            <person name="Bateman A."/>
            <person name="Chiu C.H."/>
            <person name="Tang P."/>
            <person name="Hegemann P."/>
            <person name="Fromm H."/>
            <person name="Raoult D."/>
            <person name="Greub G."/>
            <person name="Miranda-Saavedra D."/>
            <person name="Chen N."/>
            <person name="Nash P."/>
            <person name="Ginger M.L."/>
            <person name="Horn M."/>
            <person name="Schaap P."/>
            <person name="Caler L."/>
            <person name="Loftus B."/>
        </authorList>
    </citation>
    <scope>NUCLEOTIDE SEQUENCE [LARGE SCALE GENOMIC DNA]</scope>
    <source>
        <strain evidence="6 7">Neff</strain>
    </source>
</reference>
<dbReference type="RefSeq" id="XP_004337466.1">
    <property type="nucleotide sequence ID" value="XM_004337418.1"/>
</dbReference>
<dbReference type="Gene3D" id="2.130.10.10">
    <property type="entry name" value="YVTN repeat-like/Quinoprotein amine dehydrogenase"/>
    <property type="match status" value="2"/>
</dbReference>
<evidence type="ECO:0000313" key="7">
    <source>
        <dbReference type="Proteomes" id="UP000011083"/>
    </source>
</evidence>
<name>L8GS70_ACACF</name>
<dbReference type="OMA" id="WDIANAP"/>
<dbReference type="InterPro" id="IPR019775">
    <property type="entry name" value="WD40_repeat_CS"/>
</dbReference>
<dbReference type="CDD" id="cd00200">
    <property type="entry name" value="WD40"/>
    <property type="match status" value="1"/>
</dbReference>
<feature type="region of interest" description="Disordered" evidence="4">
    <location>
        <begin position="1"/>
        <end position="21"/>
    </location>
</feature>
<feature type="domain" description="F-box" evidence="5">
    <location>
        <begin position="97"/>
        <end position="143"/>
    </location>
</feature>
<feature type="repeat" description="WD" evidence="3">
    <location>
        <begin position="513"/>
        <end position="545"/>
    </location>
</feature>
<dbReference type="SUPFAM" id="SSF50998">
    <property type="entry name" value="Quinoprotein alcohol dehydrogenase-like"/>
    <property type="match status" value="1"/>
</dbReference>
<evidence type="ECO:0000256" key="3">
    <source>
        <dbReference type="PROSITE-ProRule" id="PRU00221"/>
    </source>
</evidence>
<dbReference type="InterPro" id="IPR011047">
    <property type="entry name" value="Quinoprotein_ADH-like_sf"/>
</dbReference>
<keyword evidence="2" id="KW-0677">Repeat</keyword>
<dbReference type="PANTHER" id="PTHR44436:SF1">
    <property type="entry name" value="F-BOX_WD REPEAT-CONTAINING PROTEIN 2"/>
    <property type="match status" value="1"/>
</dbReference>
<sequence>MDTMATNDIDQQIETNGPPTAGDREFAFHTLRSKMGHLEEVIEDIGQFICENQLEDHFINFVFRLSSVSKDLNTEISTVESYLEFIKRHNVTCSRNTGYFSVIPDEVTIHVFSYLNESELSSAASVCREWHSLTSDNTLWKSLYARYWGADAAARISSNQIYRPKPLPLDMASEHNKAPIIKKPAATTVRRFSLWPSSSSSSSSSATSAAGGSTSGQATPSYGGKKMAKMYKMYRGTPEEDEELERERRDHGKWKSYFMKYHRTKRNWDTGKYSLATLTHHKNTVRCVQFDENYNMITASDDKTVQRLDWDADKGAYVPKMKLTGHEGGIICMQFDGNQMITGSRDKTLRLWDLEKGKTISTFKNHTGQFDKHKIVSGSDDKRLNVWDINSGKLITDLQGHSWGFDSTKIISGAADKTIKVWDLAMMRCAQTLKGHKSSVRCVQFDDTRIVSGSWDNTIKLWDVNTYRNTDTLQGHSNKLMCLQFDETKIISGAQDKTIVVWDLHTGKQLTTLQSHTDSLCDLHFDDCKLVTGSRDKTVKVWDFS</sequence>
<dbReference type="Pfam" id="PF00400">
    <property type="entry name" value="WD40"/>
    <property type="match status" value="6"/>
</dbReference>
<proteinExistence type="predicted"/>
<dbReference type="GeneID" id="14916004"/>
<dbReference type="STRING" id="1257118.L8GS70"/>
<evidence type="ECO:0000256" key="1">
    <source>
        <dbReference type="ARBA" id="ARBA00022574"/>
    </source>
</evidence>
<feature type="repeat" description="WD" evidence="3">
    <location>
        <begin position="433"/>
        <end position="472"/>
    </location>
</feature>
<dbReference type="EMBL" id="KB008032">
    <property type="protein sequence ID" value="ELR15453.1"/>
    <property type="molecule type" value="Genomic_DNA"/>
</dbReference>
<dbReference type="InterPro" id="IPR015943">
    <property type="entry name" value="WD40/YVTN_repeat-like_dom_sf"/>
</dbReference>
<dbReference type="Pfam" id="PF12937">
    <property type="entry name" value="F-box-like"/>
    <property type="match status" value="1"/>
</dbReference>
<dbReference type="PROSITE" id="PS00678">
    <property type="entry name" value="WD_REPEATS_1"/>
    <property type="match status" value="5"/>
</dbReference>
<protein>
    <submittedName>
        <fullName evidence="6">Fbox domain containing protein</fullName>
    </submittedName>
</protein>
<gene>
    <name evidence="6" type="ORF">ACA1_276900</name>
</gene>
<feature type="repeat" description="WD" evidence="3">
    <location>
        <begin position="375"/>
        <end position="397"/>
    </location>
</feature>
<feature type="region of interest" description="Disordered" evidence="4">
    <location>
        <begin position="195"/>
        <end position="223"/>
    </location>
</feature>
<evidence type="ECO:0000256" key="2">
    <source>
        <dbReference type="ARBA" id="ARBA00022737"/>
    </source>
</evidence>
<dbReference type="InterPro" id="IPR001810">
    <property type="entry name" value="F-box_dom"/>
</dbReference>
<evidence type="ECO:0000259" key="5">
    <source>
        <dbReference type="PROSITE" id="PS50181"/>
    </source>
</evidence>